<proteinExistence type="inferred from homology"/>
<dbReference type="Pfam" id="PF02811">
    <property type="entry name" value="PHP"/>
    <property type="match status" value="1"/>
</dbReference>
<gene>
    <name evidence="10" type="ORF">LSG31_21930</name>
</gene>
<keyword evidence="5 8" id="KW-0378">Hydrolase</keyword>
<comment type="similarity">
    <text evidence="2 8">Belongs to the PHP hydrolase family. HisK subfamily.</text>
</comment>
<dbReference type="PANTHER" id="PTHR21039">
    <property type="entry name" value="HISTIDINOL PHOSPHATASE-RELATED"/>
    <property type="match status" value="1"/>
</dbReference>
<evidence type="ECO:0000256" key="5">
    <source>
        <dbReference type="ARBA" id="ARBA00022801"/>
    </source>
</evidence>
<evidence type="ECO:0000256" key="8">
    <source>
        <dbReference type="RuleBase" id="RU366003"/>
    </source>
</evidence>
<feature type="domain" description="PHP" evidence="9">
    <location>
        <begin position="4"/>
        <end position="198"/>
    </location>
</feature>
<evidence type="ECO:0000313" key="11">
    <source>
        <dbReference type="Proteomes" id="UP000830167"/>
    </source>
</evidence>
<dbReference type="EMBL" id="CP089291">
    <property type="protein sequence ID" value="UOF90482.1"/>
    <property type="molecule type" value="Genomic_DNA"/>
</dbReference>
<evidence type="ECO:0000256" key="2">
    <source>
        <dbReference type="ARBA" id="ARBA00009152"/>
    </source>
</evidence>
<dbReference type="InterPro" id="IPR010140">
    <property type="entry name" value="Histidinol_P_phosphatase_HisJ"/>
</dbReference>
<evidence type="ECO:0000256" key="7">
    <source>
        <dbReference type="ARBA" id="ARBA00049158"/>
    </source>
</evidence>
<comment type="catalytic activity">
    <reaction evidence="7 8">
        <text>L-histidinol phosphate + H2O = L-histidinol + phosphate</text>
        <dbReference type="Rhea" id="RHEA:14465"/>
        <dbReference type="ChEBI" id="CHEBI:15377"/>
        <dbReference type="ChEBI" id="CHEBI:43474"/>
        <dbReference type="ChEBI" id="CHEBI:57699"/>
        <dbReference type="ChEBI" id="CHEBI:57980"/>
        <dbReference type="EC" id="3.1.3.15"/>
    </reaction>
</comment>
<keyword evidence="4 8" id="KW-0028">Amino-acid biosynthesis</keyword>
<evidence type="ECO:0000256" key="6">
    <source>
        <dbReference type="ARBA" id="ARBA00023102"/>
    </source>
</evidence>
<evidence type="ECO:0000313" key="10">
    <source>
        <dbReference type="EMBL" id="UOF90482.1"/>
    </source>
</evidence>
<dbReference type="NCBIfam" id="NF005596">
    <property type="entry name" value="PRK07328.1"/>
    <property type="match status" value="1"/>
</dbReference>
<dbReference type="InterPro" id="IPR016195">
    <property type="entry name" value="Pol/histidinol_Pase-like"/>
</dbReference>
<dbReference type="CDD" id="cd12110">
    <property type="entry name" value="PHP_HisPPase_Hisj_like"/>
    <property type="match status" value="1"/>
</dbReference>
<keyword evidence="11" id="KW-1185">Reference proteome</keyword>
<accession>A0ABY4CIZ7</accession>
<dbReference type="Gene3D" id="3.20.20.140">
    <property type="entry name" value="Metal-dependent hydrolases"/>
    <property type="match status" value="1"/>
</dbReference>
<keyword evidence="6 8" id="KW-0368">Histidine biosynthesis</keyword>
<organism evidence="10 11">
    <name type="scientific">Fodinisporobacter ferrooxydans</name>
    <dbReference type="NCBI Taxonomy" id="2901836"/>
    <lineage>
        <taxon>Bacteria</taxon>
        <taxon>Bacillati</taxon>
        <taxon>Bacillota</taxon>
        <taxon>Bacilli</taxon>
        <taxon>Bacillales</taxon>
        <taxon>Alicyclobacillaceae</taxon>
        <taxon>Fodinisporobacter</taxon>
    </lineage>
</organism>
<evidence type="ECO:0000259" key="9">
    <source>
        <dbReference type="Pfam" id="PF02811"/>
    </source>
</evidence>
<sequence>MKFDMHTHHERCGHAAGGIREYVEAAIAAGLTVIGISDHSPYFGEEEDHPKPNVAMAKSEFPLYIREVLQIKDMYKDAIEVLLGIESDFFPDYADIYREVYQKYPFDYIIGSVHVSGGKSIFNRRRWTGLTEEQLIKEKQLYYDLIQRSAKSRMFDILGHIDAMKANYPTFVDIKKDIVDQTLQVIAACDVAIEVNTSGKTKRCGGWYPSDETLERALFYGVKVTFGSDAHDPARVGDEWEIVGKRLKEIGFREWVFYRQRRRQAVSL</sequence>
<dbReference type="InterPro" id="IPR004013">
    <property type="entry name" value="PHP_dom"/>
</dbReference>
<evidence type="ECO:0000256" key="4">
    <source>
        <dbReference type="ARBA" id="ARBA00022605"/>
    </source>
</evidence>
<reference evidence="10" key="1">
    <citation type="submission" date="2021-12" db="EMBL/GenBank/DDBJ databases">
        <title>Alicyclobacillaceae gen. nov., sp. nov., isolated from chalcocite enrichment system.</title>
        <authorList>
            <person name="Jiang Z."/>
        </authorList>
    </citation>
    <scope>NUCLEOTIDE SEQUENCE</scope>
    <source>
        <strain evidence="10">MYW30-H2</strain>
    </source>
</reference>
<evidence type="ECO:0000256" key="1">
    <source>
        <dbReference type="ARBA" id="ARBA00004970"/>
    </source>
</evidence>
<dbReference type="NCBIfam" id="TIGR01856">
    <property type="entry name" value="hisJ_fam"/>
    <property type="match status" value="1"/>
</dbReference>
<dbReference type="RefSeq" id="WP_347437177.1">
    <property type="nucleotide sequence ID" value="NZ_CP089291.1"/>
</dbReference>
<evidence type="ECO:0000256" key="3">
    <source>
        <dbReference type="ARBA" id="ARBA00013085"/>
    </source>
</evidence>
<dbReference type="SUPFAM" id="SSF89550">
    <property type="entry name" value="PHP domain-like"/>
    <property type="match status" value="1"/>
</dbReference>
<dbReference type="Proteomes" id="UP000830167">
    <property type="component" value="Chromosome"/>
</dbReference>
<name>A0ABY4CIZ7_9BACL</name>
<protein>
    <recommendedName>
        <fullName evidence="3 8">Histidinol-phosphatase</fullName>
        <shortName evidence="8">HolPase</shortName>
        <ecNumber evidence="3 8">3.1.3.15</ecNumber>
    </recommendedName>
</protein>
<dbReference type="EC" id="3.1.3.15" evidence="3 8"/>
<comment type="pathway">
    <text evidence="1 8">Amino-acid biosynthesis; L-histidine biosynthesis; L-histidine from 5-phospho-alpha-D-ribose 1-diphosphate: step 8/9.</text>
</comment>
<dbReference type="PANTHER" id="PTHR21039:SF0">
    <property type="entry name" value="HISTIDINOL-PHOSPHATASE"/>
    <property type="match status" value="1"/>
</dbReference>